<dbReference type="PATRIC" id="fig|1872076.5.peg.4315"/>
<proteinExistence type="predicted"/>
<gene>
    <name evidence="7" type="ORF">SCARUB_03625</name>
</gene>
<feature type="domain" description="NarX-like N-terminal" evidence="6">
    <location>
        <begin position="27"/>
        <end position="130"/>
    </location>
</feature>
<evidence type="ECO:0000256" key="5">
    <source>
        <dbReference type="SAM" id="Phobius"/>
    </source>
</evidence>
<dbReference type="Proteomes" id="UP000094056">
    <property type="component" value="Unassembled WGS sequence"/>
</dbReference>
<keyword evidence="4 5" id="KW-0472">Membrane</keyword>
<reference evidence="7 8" key="1">
    <citation type="submission" date="2016-07" db="EMBL/GenBank/DDBJ databases">
        <title>Draft genome of Scalindua rubra, obtained from a brine-seawater interface in the Red Sea, sheds light on salt adaptation in anammox bacteria.</title>
        <authorList>
            <person name="Speth D.R."/>
            <person name="Lagkouvardos I."/>
            <person name="Wang Y."/>
            <person name="Qian P.-Y."/>
            <person name="Dutilh B.E."/>
            <person name="Jetten M.S."/>
        </authorList>
    </citation>
    <scope>NUCLEOTIDE SEQUENCE [LARGE SCALE GENOMIC DNA]</scope>
    <source>
        <strain evidence="7">BSI-1</strain>
    </source>
</reference>
<evidence type="ECO:0000313" key="7">
    <source>
        <dbReference type="EMBL" id="ODS31256.1"/>
    </source>
</evidence>
<organism evidence="7 8">
    <name type="scientific">Candidatus Scalindua rubra</name>
    <dbReference type="NCBI Taxonomy" id="1872076"/>
    <lineage>
        <taxon>Bacteria</taxon>
        <taxon>Pseudomonadati</taxon>
        <taxon>Planctomycetota</taxon>
        <taxon>Candidatus Brocadiia</taxon>
        <taxon>Candidatus Brocadiales</taxon>
        <taxon>Candidatus Scalinduaceae</taxon>
        <taxon>Candidatus Scalindua</taxon>
    </lineage>
</organism>
<dbReference type="AlphaFoldDB" id="A0A1E3X6I3"/>
<dbReference type="Pfam" id="PF13675">
    <property type="entry name" value="PilJ"/>
    <property type="match status" value="1"/>
</dbReference>
<evidence type="ECO:0000313" key="8">
    <source>
        <dbReference type="Proteomes" id="UP000094056"/>
    </source>
</evidence>
<dbReference type="InterPro" id="IPR029095">
    <property type="entry name" value="NarX-like_N"/>
</dbReference>
<comment type="caution">
    <text evidence="7">The sequence shown here is derived from an EMBL/GenBank/DDBJ whole genome shotgun (WGS) entry which is preliminary data.</text>
</comment>
<sequence>MKTIQSKLAVIFGVFLTLGIAGIVIVLMNSQKDDGAVINLAGKQRMLTQKMSKEAIALSQGIGSKQSLVKTINLFDKTLKGLVSGDSELNLPATSNPEILGQLNHVQKLWKDLHANLSIVLANSDVTTAALSYINDNNMTLLKEMNKAVGLC</sequence>
<dbReference type="EMBL" id="MAYW01000131">
    <property type="protein sequence ID" value="ODS31256.1"/>
    <property type="molecule type" value="Genomic_DNA"/>
</dbReference>
<keyword evidence="2 5" id="KW-0812">Transmembrane</keyword>
<feature type="transmembrane region" description="Helical" evidence="5">
    <location>
        <begin position="7"/>
        <end position="28"/>
    </location>
</feature>
<evidence type="ECO:0000256" key="2">
    <source>
        <dbReference type="ARBA" id="ARBA00022692"/>
    </source>
</evidence>
<evidence type="ECO:0000256" key="3">
    <source>
        <dbReference type="ARBA" id="ARBA00022989"/>
    </source>
</evidence>
<accession>A0A1E3X6I3</accession>
<keyword evidence="3 5" id="KW-1133">Transmembrane helix</keyword>
<evidence type="ECO:0000256" key="1">
    <source>
        <dbReference type="ARBA" id="ARBA00004141"/>
    </source>
</evidence>
<comment type="subcellular location">
    <subcellularLocation>
        <location evidence="1">Membrane</location>
        <topology evidence="1">Multi-pass membrane protein</topology>
    </subcellularLocation>
</comment>
<evidence type="ECO:0000256" key="4">
    <source>
        <dbReference type="ARBA" id="ARBA00023136"/>
    </source>
</evidence>
<name>A0A1E3X6I3_9BACT</name>
<evidence type="ECO:0000259" key="6">
    <source>
        <dbReference type="Pfam" id="PF13675"/>
    </source>
</evidence>
<protein>
    <recommendedName>
        <fullName evidence="6">NarX-like N-terminal domain-containing protein</fullName>
    </recommendedName>
</protein>
<dbReference type="GO" id="GO:0016020">
    <property type="term" value="C:membrane"/>
    <property type="evidence" value="ECO:0007669"/>
    <property type="project" value="UniProtKB-SubCell"/>
</dbReference>